<accession>A0A094SA63</accession>
<dbReference type="EMBL" id="JNSL01000132">
    <property type="protein sequence ID" value="KGA14898.1"/>
    <property type="molecule type" value="Genomic_DNA"/>
</dbReference>
<sequence length="105" mass="10888">LRVMNEIIDTGKATRPVLGVFFDRSFTPGKGAKISSLSPNEAAQKAGIPVGAIITSIDGIRITDQVSAIVRIRSYAPGDKVTIVVTMPAGGSKTFNVTLGSAVSN</sequence>
<comment type="caution">
    <text evidence="2">The sequence shown here is derived from an EMBL/GenBank/DDBJ whole genome shotgun (WGS) entry which is preliminary data.</text>
</comment>
<proteinExistence type="predicted"/>
<dbReference type="Gene3D" id="2.30.42.10">
    <property type="match status" value="1"/>
</dbReference>
<evidence type="ECO:0000259" key="1">
    <source>
        <dbReference type="SMART" id="SM00228"/>
    </source>
</evidence>
<organism evidence="2">
    <name type="scientific">freshwater metagenome</name>
    <dbReference type="NCBI Taxonomy" id="449393"/>
    <lineage>
        <taxon>unclassified sequences</taxon>
        <taxon>metagenomes</taxon>
        <taxon>ecological metagenomes</taxon>
    </lineage>
</organism>
<dbReference type="InterPro" id="IPR036034">
    <property type="entry name" value="PDZ_sf"/>
</dbReference>
<dbReference type="SMART" id="SM00228">
    <property type="entry name" value="PDZ"/>
    <property type="match status" value="1"/>
</dbReference>
<feature type="non-terminal residue" evidence="2">
    <location>
        <position position="1"/>
    </location>
</feature>
<dbReference type="AlphaFoldDB" id="A0A094SA63"/>
<name>A0A094SA63_9ZZZZ</name>
<protein>
    <recommendedName>
        <fullName evidence="1">PDZ domain-containing protein</fullName>
    </recommendedName>
</protein>
<dbReference type="Pfam" id="PF17820">
    <property type="entry name" value="PDZ_6"/>
    <property type="match status" value="1"/>
</dbReference>
<feature type="domain" description="PDZ" evidence="1">
    <location>
        <begin position="16"/>
        <end position="89"/>
    </location>
</feature>
<dbReference type="InterPro" id="IPR041489">
    <property type="entry name" value="PDZ_6"/>
</dbReference>
<reference evidence="2" key="1">
    <citation type="submission" date="2014-06" db="EMBL/GenBank/DDBJ databases">
        <title>Key roles for freshwater Actinobacteria revealed by deep metagenomic sequencing.</title>
        <authorList>
            <person name="Ghai R."/>
            <person name="Mizuno C.M."/>
            <person name="Picazo A."/>
            <person name="Camacho A."/>
            <person name="Rodriguez-Valera F."/>
        </authorList>
    </citation>
    <scope>NUCLEOTIDE SEQUENCE</scope>
</reference>
<dbReference type="InterPro" id="IPR001478">
    <property type="entry name" value="PDZ"/>
</dbReference>
<evidence type="ECO:0000313" key="2">
    <source>
        <dbReference type="EMBL" id="KGA14898.1"/>
    </source>
</evidence>
<gene>
    <name evidence="2" type="ORF">GM51_16190</name>
</gene>
<dbReference type="SUPFAM" id="SSF50156">
    <property type="entry name" value="PDZ domain-like"/>
    <property type="match status" value="1"/>
</dbReference>